<dbReference type="GO" id="GO:0005975">
    <property type="term" value="P:carbohydrate metabolic process"/>
    <property type="evidence" value="ECO:0007669"/>
    <property type="project" value="InterPro"/>
</dbReference>
<reference evidence="3" key="1">
    <citation type="submission" date="2019-03" db="EMBL/GenBank/DDBJ databases">
        <title>Lake Tanganyika Metagenome-Assembled Genomes (MAGs).</title>
        <authorList>
            <person name="Tran P."/>
        </authorList>
    </citation>
    <scope>NUCLEOTIDE SEQUENCE</scope>
    <source>
        <strain evidence="3">M_DeepCast_400m_m2_100</strain>
    </source>
</reference>
<accession>A0A937XAJ1</accession>
<dbReference type="PROSITE" id="PS00659">
    <property type="entry name" value="GLYCOSYL_HYDROL_F5"/>
    <property type="match status" value="1"/>
</dbReference>
<evidence type="ECO:0000313" key="4">
    <source>
        <dbReference type="Proteomes" id="UP000748308"/>
    </source>
</evidence>
<dbReference type="GO" id="GO:0004553">
    <property type="term" value="F:hydrolase activity, hydrolyzing O-glycosyl compounds"/>
    <property type="evidence" value="ECO:0007669"/>
    <property type="project" value="InterPro"/>
</dbReference>
<evidence type="ECO:0000256" key="2">
    <source>
        <dbReference type="ARBA" id="ARBA00023295"/>
    </source>
</evidence>
<sequence>MESRHSEQAQPAPPVLVVGLVNEPSGNGPWVWELLDEVEPRLRELIALTDGAFPMPEFRKASARHHRLTEALPGRRRVVLVTAAEPGEPRGGIARWHCGPGRLRAVRQAAPLSTAARAPLNPAMLEEELAREGLDLIRLPAMPARGRAARRGIVAAGLLGLVWDIVRSTRPAPALDRAAA</sequence>
<protein>
    <submittedName>
        <fullName evidence="3">Uncharacterized protein</fullName>
    </submittedName>
</protein>
<evidence type="ECO:0000256" key="1">
    <source>
        <dbReference type="ARBA" id="ARBA00022801"/>
    </source>
</evidence>
<evidence type="ECO:0000313" key="3">
    <source>
        <dbReference type="EMBL" id="MBM3318908.1"/>
    </source>
</evidence>
<dbReference type="AlphaFoldDB" id="A0A937XAJ1"/>
<gene>
    <name evidence="3" type="ORF">FJY75_13755</name>
</gene>
<keyword evidence="2" id="KW-0326">Glycosidase</keyword>
<name>A0A937XAJ1_UNCEI</name>
<dbReference type="InterPro" id="IPR018087">
    <property type="entry name" value="Glyco_hydro_5_CS"/>
</dbReference>
<dbReference type="Proteomes" id="UP000748308">
    <property type="component" value="Unassembled WGS sequence"/>
</dbReference>
<keyword evidence="1" id="KW-0378">Hydrolase</keyword>
<dbReference type="EMBL" id="VGIY01000539">
    <property type="protein sequence ID" value="MBM3318908.1"/>
    <property type="molecule type" value="Genomic_DNA"/>
</dbReference>
<proteinExistence type="predicted"/>
<organism evidence="3 4">
    <name type="scientific">Eiseniibacteriota bacterium</name>
    <dbReference type="NCBI Taxonomy" id="2212470"/>
    <lineage>
        <taxon>Bacteria</taxon>
        <taxon>Candidatus Eiseniibacteriota</taxon>
    </lineage>
</organism>
<comment type="caution">
    <text evidence="3">The sequence shown here is derived from an EMBL/GenBank/DDBJ whole genome shotgun (WGS) entry which is preliminary data.</text>
</comment>